<keyword evidence="2" id="KW-0378">Hydrolase</keyword>
<dbReference type="Proteomes" id="UP001250181">
    <property type="component" value="Unassembled WGS sequence"/>
</dbReference>
<evidence type="ECO:0000313" key="2">
    <source>
        <dbReference type="EMBL" id="MDT9682423.1"/>
    </source>
</evidence>
<dbReference type="PANTHER" id="PTHR45763">
    <property type="entry name" value="HYDROLASE, ALPHA/BETA FOLD FAMILY PROTEIN, EXPRESSED-RELATED"/>
    <property type="match status" value="1"/>
</dbReference>
<accession>A0ABU3QIW6</accession>
<keyword evidence="3" id="KW-1185">Reference proteome</keyword>
<evidence type="ECO:0000259" key="1">
    <source>
        <dbReference type="Pfam" id="PF00561"/>
    </source>
</evidence>
<evidence type="ECO:0000313" key="3">
    <source>
        <dbReference type="Proteomes" id="UP001250181"/>
    </source>
</evidence>
<reference evidence="2 3" key="1">
    <citation type="submission" date="2023-09" db="EMBL/GenBank/DDBJ databases">
        <title>Streptomyces sp. nov.: A antagonism against Alternaria gaisen Producing Streptochlin, Isolated from Tamarix root soil.</title>
        <authorList>
            <person name="Chen Y."/>
        </authorList>
    </citation>
    <scope>NUCLEOTIDE SEQUENCE [LARGE SCALE GENOMIC DNA]</scope>
    <source>
        <strain evidence="2 3">TRM76323</strain>
    </source>
</reference>
<dbReference type="RefSeq" id="WP_315877508.1">
    <property type="nucleotide sequence ID" value="NZ_JAWCTQ010000009.1"/>
</dbReference>
<organism evidence="2 3">
    <name type="scientific">Streptomyces tamarix</name>
    <dbReference type="NCBI Taxonomy" id="3078565"/>
    <lineage>
        <taxon>Bacteria</taxon>
        <taxon>Bacillati</taxon>
        <taxon>Actinomycetota</taxon>
        <taxon>Actinomycetes</taxon>
        <taxon>Kitasatosporales</taxon>
        <taxon>Streptomycetaceae</taxon>
        <taxon>Streptomyces</taxon>
    </lineage>
</organism>
<protein>
    <submittedName>
        <fullName evidence="2">Alpha/beta hydrolase</fullName>
    </submittedName>
</protein>
<proteinExistence type="predicted"/>
<dbReference type="Gene3D" id="3.40.50.1820">
    <property type="entry name" value="alpha/beta hydrolase"/>
    <property type="match status" value="1"/>
</dbReference>
<comment type="caution">
    <text evidence="2">The sequence shown here is derived from an EMBL/GenBank/DDBJ whole genome shotgun (WGS) entry which is preliminary data.</text>
</comment>
<dbReference type="EMBL" id="JAWCTQ010000009">
    <property type="protein sequence ID" value="MDT9682423.1"/>
    <property type="molecule type" value="Genomic_DNA"/>
</dbReference>
<dbReference type="PANTHER" id="PTHR45763:SF46">
    <property type="entry name" value="AB HYDROLASE-1 DOMAIN-CONTAINING PROTEIN"/>
    <property type="match status" value="1"/>
</dbReference>
<name>A0ABU3QIW6_9ACTN</name>
<dbReference type="GO" id="GO:0016787">
    <property type="term" value="F:hydrolase activity"/>
    <property type="evidence" value="ECO:0007669"/>
    <property type="project" value="UniProtKB-KW"/>
</dbReference>
<gene>
    <name evidence="2" type="ORF">RND61_10135</name>
</gene>
<dbReference type="InterPro" id="IPR000073">
    <property type="entry name" value="AB_hydrolase_1"/>
</dbReference>
<dbReference type="SUPFAM" id="SSF53474">
    <property type="entry name" value="alpha/beta-Hydrolases"/>
    <property type="match status" value="1"/>
</dbReference>
<feature type="domain" description="AB hydrolase-1" evidence="1">
    <location>
        <begin position="34"/>
        <end position="278"/>
    </location>
</feature>
<dbReference type="Pfam" id="PF00561">
    <property type="entry name" value="Abhydrolase_1"/>
    <property type="match status" value="1"/>
</dbReference>
<dbReference type="InterPro" id="IPR029058">
    <property type="entry name" value="AB_hydrolase_fold"/>
</dbReference>
<sequence>MDYGVREPARLGQIRLPDGRSLGWAEWGPADGTPVLVCPGAATSRRLGFGGDVVDAAGVRLISVDRPGLGTSDPAPGRTLSGWAADIRHLIHERALRAPSAVGFSQGAPFALALAANGLVDAVAVVSGSDELAHPRFARSLDPQVKNMVDAVAADPGAAEASFAGFGSADTLWDLIVTTSSEPDRTVYTDPAFQRAFRSAMAEAFSQGPSGYARDTVLAMGRWPFDPADIAVPVDLWYGQQDTSPVHSPDRGESLARLIPKATRHLLPAAGGSLLWTHTETVLRTLLAHVR</sequence>